<accession>H3A8S5</accession>
<protein>
    <recommendedName>
        <fullName evidence="3">nicotinate phosphoribosyltransferase</fullName>
        <ecNumber evidence="3">6.3.4.21</ecNumber>
    </recommendedName>
</protein>
<dbReference type="eggNOG" id="KOG2511">
    <property type="taxonomic scope" value="Eukaryota"/>
</dbReference>
<dbReference type="GO" id="GO:0004516">
    <property type="term" value="F:nicotinate phosphoribosyltransferase activity"/>
    <property type="evidence" value="ECO:0007669"/>
    <property type="project" value="UniProtKB-EC"/>
</dbReference>
<name>H3A8S5_LATCH</name>
<dbReference type="Pfam" id="PF17956">
    <property type="entry name" value="NAPRTase_C"/>
    <property type="match status" value="1"/>
</dbReference>
<dbReference type="EMBL" id="AFYH01234693">
    <property type="status" value="NOT_ANNOTATED_CDS"/>
    <property type="molecule type" value="Genomic_DNA"/>
</dbReference>
<dbReference type="STRING" id="7897.ENSLACP00000006046"/>
<comment type="similarity">
    <text evidence="2">Belongs to the NAPRTase family.</text>
</comment>
<dbReference type="SUPFAM" id="SSF51690">
    <property type="entry name" value="Nicotinate/Quinolinate PRTase C-terminal domain-like"/>
    <property type="match status" value="2"/>
</dbReference>
<evidence type="ECO:0000259" key="10">
    <source>
        <dbReference type="Pfam" id="PF17956"/>
    </source>
</evidence>
<evidence type="ECO:0000256" key="4">
    <source>
        <dbReference type="ARBA" id="ARBA00022553"/>
    </source>
</evidence>
<reference evidence="11" key="3">
    <citation type="submission" date="2025-09" db="UniProtKB">
        <authorList>
            <consortium name="Ensembl"/>
        </authorList>
    </citation>
    <scope>IDENTIFICATION</scope>
</reference>
<evidence type="ECO:0000256" key="2">
    <source>
        <dbReference type="ARBA" id="ARBA00010897"/>
    </source>
</evidence>
<comment type="catalytic activity">
    <reaction evidence="7">
        <text>5-phospho-alpha-D-ribose 1-diphosphate + nicotinate + ATP + H2O = nicotinate beta-D-ribonucleotide + ADP + phosphate + diphosphate</text>
        <dbReference type="Rhea" id="RHEA:36163"/>
        <dbReference type="ChEBI" id="CHEBI:15377"/>
        <dbReference type="ChEBI" id="CHEBI:30616"/>
        <dbReference type="ChEBI" id="CHEBI:32544"/>
        <dbReference type="ChEBI" id="CHEBI:33019"/>
        <dbReference type="ChEBI" id="CHEBI:43474"/>
        <dbReference type="ChEBI" id="CHEBI:57502"/>
        <dbReference type="ChEBI" id="CHEBI:58017"/>
        <dbReference type="ChEBI" id="CHEBI:456216"/>
        <dbReference type="EC" id="6.3.4.21"/>
    </reaction>
</comment>
<sequence>SELVQPLLTDLYQFTMAYSYWKNGKHREKAVFEVFFRENPFGGEFALFCGLQDCLLFLERFAFTQEDLQYLESVLPNTVEREFFDYLGSVDASKVILRSAPEGSVVFARVPLLEVEGPLLVVQLMETTLLCLVNYARAAKSINLKKRKRFQLAAESCAPFVFWNLRGQGNWGSGGRANFVPGFDGTSNVLAAKLYGIPVAGTVGHSYITSFSSLAEVQPRTLRPACEGKPAVDFVSLCLAWLSRVCRFLRTPEDQVNRSEFAAFIAYAISFPRNFLVLVDTYSVARYSTAIFLCSKGRAHHRSRLSHCVSCWPINVLPAFPMMNAINLSGLPVSGVPNFCSVALALGELQYQAAGVRLDSGDLSSQSVWIRRTFQACADEFHVPWFHHLSIAISDNISEQKLLEINQKENEISLVGVGTNLVTCTLQPSLGCVYKLVEANGKPRIKLSEDQGKTTLPGRKCIYRLYDGLGVALLDLITLKEEPSPVAGQQVACQLLRGHVEPLNVTAAWVETLHQDYFREGRISQPLPSIATIRTRAATSLNKLGLQHKRLQNPEPYKVAMTSALSLLLNDLIKADRGSEG</sequence>
<dbReference type="Pfam" id="PF04095">
    <property type="entry name" value="NAPRTase"/>
    <property type="match status" value="1"/>
</dbReference>
<dbReference type="InterPro" id="IPR036068">
    <property type="entry name" value="Nicotinate_pribotase-like_C"/>
</dbReference>
<dbReference type="PIRSF" id="PIRSF000484">
    <property type="entry name" value="NAPRT"/>
    <property type="match status" value="1"/>
</dbReference>
<dbReference type="FunCoup" id="H3A8S5">
    <property type="interactions" value="321"/>
</dbReference>
<keyword evidence="12" id="KW-1185">Reference proteome</keyword>
<evidence type="ECO:0000259" key="8">
    <source>
        <dbReference type="Pfam" id="PF04095"/>
    </source>
</evidence>
<dbReference type="HOGENOM" id="CLU_025154_1_0_1"/>
<dbReference type="InterPro" id="IPR013785">
    <property type="entry name" value="Aldolase_TIM"/>
</dbReference>
<evidence type="ECO:0000256" key="1">
    <source>
        <dbReference type="ARBA" id="ARBA00004952"/>
    </source>
</evidence>
<reference evidence="12" key="1">
    <citation type="submission" date="2011-08" db="EMBL/GenBank/DDBJ databases">
        <title>The draft genome of Latimeria chalumnae.</title>
        <authorList>
            <person name="Di Palma F."/>
            <person name="Alfoldi J."/>
            <person name="Johnson J."/>
            <person name="Berlin A."/>
            <person name="Gnerre S."/>
            <person name="Jaffe D."/>
            <person name="MacCallum I."/>
            <person name="Young S."/>
            <person name="Walker B.J."/>
            <person name="Lander E."/>
            <person name="Lindblad-Toh K."/>
        </authorList>
    </citation>
    <scope>NUCLEOTIDE SEQUENCE [LARGE SCALE GENOMIC DNA]</scope>
    <source>
        <strain evidence="12">Wild caught</strain>
    </source>
</reference>
<proteinExistence type="inferred from homology"/>
<dbReference type="UniPathway" id="UPA00253">
    <property type="reaction ID" value="UER00457"/>
</dbReference>
<dbReference type="Pfam" id="PF17767">
    <property type="entry name" value="NAPRTase_N"/>
    <property type="match status" value="1"/>
</dbReference>
<evidence type="ECO:0000256" key="6">
    <source>
        <dbReference type="ARBA" id="ARBA00022642"/>
    </source>
</evidence>
<dbReference type="InterPro" id="IPR040727">
    <property type="entry name" value="NAPRTase_N"/>
</dbReference>
<reference evidence="11" key="2">
    <citation type="submission" date="2025-08" db="UniProtKB">
        <authorList>
            <consortium name="Ensembl"/>
        </authorList>
    </citation>
    <scope>IDENTIFICATION</scope>
</reference>
<dbReference type="InterPro" id="IPR007229">
    <property type="entry name" value="Nic_PRibTrfase-Fam"/>
</dbReference>
<dbReference type="EC" id="6.3.4.21" evidence="3"/>
<dbReference type="EMBL" id="AFYH01234695">
    <property type="status" value="NOT_ANNOTATED_CDS"/>
    <property type="molecule type" value="Genomic_DNA"/>
</dbReference>
<evidence type="ECO:0000259" key="9">
    <source>
        <dbReference type="Pfam" id="PF17767"/>
    </source>
</evidence>
<evidence type="ECO:0000256" key="3">
    <source>
        <dbReference type="ARBA" id="ARBA00013236"/>
    </source>
</evidence>
<feature type="domain" description="Nicotinate phosphoribosyltransferase N-terminal" evidence="9">
    <location>
        <begin position="7"/>
        <end position="134"/>
    </location>
</feature>
<feature type="domain" description="Nicotinate/nicotinamide phosphoribosyltransferase" evidence="8">
    <location>
        <begin position="354"/>
        <end position="456"/>
    </location>
</feature>
<evidence type="ECO:0000313" key="12">
    <source>
        <dbReference type="Proteomes" id="UP000008672"/>
    </source>
</evidence>
<dbReference type="EMBL" id="AFYH01234692">
    <property type="status" value="NOT_ANNOTATED_CDS"/>
    <property type="molecule type" value="Genomic_DNA"/>
</dbReference>
<dbReference type="OMA" id="VYFPGSP"/>
<dbReference type="GO" id="GO:0005829">
    <property type="term" value="C:cytosol"/>
    <property type="evidence" value="ECO:0007669"/>
    <property type="project" value="TreeGrafter"/>
</dbReference>
<evidence type="ECO:0000256" key="7">
    <source>
        <dbReference type="ARBA" id="ARBA00048668"/>
    </source>
</evidence>
<gene>
    <name evidence="11" type="primary">NAPRT</name>
</gene>
<evidence type="ECO:0000256" key="5">
    <source>
        <dbReference type="ARBA" id="ARBA00022598"/>
    </source>
</evidence>
<dbReference type="InterPro" id="IPR041525">
    <property type="entry name" value="N/Namide_PRibTrfase"/>
</dbReference>
<dbReference type="Gene3D" id="3.20.20.70">
    <property type="entry name" value="Aldolase class I"/>
    <property type="match status" value="1"/>
</dbReference>
<dbReference type="GeneTree" id="ENSGT00940000153456"/>
<dbReference type="SUPFAM" id="SSF54675">
    <property type="entry name" value="Nicotinate/Quinolinate PRTase N-terminal domain-like"/>
    <property type="match status" value="1"/>
</dbReference>
<dbReference type="PANTHER" id="PTHR11098:SF1">
    <property type="entry name" value="NICOTINATE PHOSPHORIBOSYLTRANSFERASE"/>
    <property type="match status" value="1"/>
</dbReference>
<dbReference type="GO" id="GO:0034355">
    <property type="term" value="P:NAD+ biosynthetic process via the salvage pathway"/>
    <property type="evidence" value="ECO:0007669"/>
    <property type="project" value="TreeGrafter"/>
</dbReference>
<organism evidence="11 12">
    <name type="scientific">Latimeria chalumnae</name>
    <name type="common">Coelacanth</name>
    <dbReference type="NCBI Taxonomy" id="7897"/>
    <lineage>
        <taxon>Eukaryota</taxon>
        <taxon>Metazoa</taxon>
        <taxon>Chordata</taxon>
        <taxon>Craniata</taxon>
        <taxon>Vertebrata</taxon>
        <taxon>Euteleostomi</taxon>
        <taxon>Coelacanthiformes</taxon>
        <taxon>Coelacanthidae</taxon>
        <taxon>Latimeria</taxon>
    </lineage>
</organism>
<keyword evidence="4" id="KW-0597">Phosphoprotein</keyword>
<dbReference type="InParanoid" id="H3A8S5"/>
<dbReference type="AlphaFoldDB" id="H3A8S5"/>
<comment type="pathway">
    <text evidence="1">Cofactor biosynthesis; NAD(+) biosynthesis; nicotinate D-ribonucleotide from nicotinate: step 1/1.</text>
</comment>
<dbReference type="EMBL" id="AFYH01234691">
    <property type="status" value="NOT_ANNOTATED_CDS"/>
    <property type="molecule type" value="Genomic_DNA"/>
</dbReference>
<keyword evidence="5" id="KW-0436">Ligase</keyword>
<keyword evidence="6" id="KW-0662">Pyridine nucleotide biosynthesis</keyword>
<feature type="domain" description="Nicotinate phosphoribosyltransferase C-terminal" evidence="10">
    <location>
        <begin position="459"/>
        <end position="566"/>
    </location>
</feature>
<dbReference type="Proteomes" id="UP000008672">
    <property type="component" value="Unassembled WGS sequence"/>
</dbReference>
<dbReference type="EMBL" id="AFYH01234690">
    <property type="status" value="NOT_ANNOTATED_CDS"/>
    <property type="molecule type" value="Genomic_DNA"/>
</dbReference>
<evidence type="ECO:0000313" key="11">
    <source>
        <dbReference type="Ensembl" id="ENSLACP00000006046.1"/>
    </source>
</evidence>
<dbReference type="PANTHER" id="PTHR11098">
    <property type="entry name" value="NICOTINATE PHOSPHORIBOSYLTRANSFERASE"/>
    <property type="match status" value="1"/>
</dbReference>
<dbReference type="Gene3D" id="3.20.140.10">
    <property type="entry name" value="nicotinate phosphoribosyltransferase"/>
    <property type="match status" value="2"/>
</dbReference>
<dbReference type="Ensembl" id="ENSLACT00000006098.1">
    <property type="protein sequence ID" value="ENSLACP00000006046.1"/>
    <property type="gene ID" value="ENSLACG00000005367.1"/>
</dbReference>
<dbReference type="EMBL" id="AFYH01234694">
    <property type="status" value="NOT_ANNOTATED_CDS"/>
    <property type="molecule type" value="Genomic_DNA"/>
</dbReference>
<dbReference type="InterPro" id="IPR041619">
    <property type="entry name" value="NAPRTase_C"/>
</dbReference>